<reference evidence="4 5" key="2">
    <citation type="submission" date="2015-05" db="EMBL/GenBank/DDBJ databases">
        <authorList>
            <person name="Morales-Cruz A."/>
            <person name="Amrine K.C."/>
            <person name="Cantu D."/>
        </authorList>
    </citation>
    <scope>NUCLEOTIDE SEQUENCE [LARGE SCALE GENOMIC DNA]</scope>
    <source>
        <strain evidence="4">UCRPC4</strain>
    </source>
</reference>
<evidence type="ECO:0000259" key="3">
    <source>
        <dbReference type="Pfam" id="PF07859"/>
    </source>
</evidence>
<dbReference type="GO" id="GO:0016787">
    <property type="term" value="F:hydrolase activity"/>
    <property type="evidence" value="ECO:0007669"/>
    <property type="project" value="UniProtKB-KW"/>
</dbReference>
<dbReference type="AlphaFoldDB" id="A0A0G2EPC4"/>
<organism evidence="4 5">
    <name type="scientific">Phaeomoniella chlamydospora</name>
    <name type="common">Phaeoacremonium chlamydosporum</name>
    <dbReference type="NCBI Taxonomy" id="158046"/>
    <lineage>
        <taxon>Eukaryota</taxon>
        <taxon>Fungi</taxon>
        <taxon>Dikarya</taxon>
        <taxon>Ascomycota</taxon>
        <taxon>Pezizomycotina</taxon>
        <taxon>Eurotiomycetes</taxon>
        <taxon>Chaetothyriomycetidae</taxon>
        <taxon>Phaeomoniellales</taxon>
        <taxon>Phaeomoniellaceae</taxon>
        <taxon>Phaeomoniella</taxon>
    </lineage>
</organism>
<keyword evidence="5" id="KW-1185">Reference proteome</keyword>
<protein>
    <submittedName>
        <fullName evidence="4">Putative esterase</fullName>
    </submittedName>
</protein>
<dbReference type="InterPro" id="IPR012349">
    <property type="entry name" value="Split_barrel_FMN-bd"/>
</dbReference>
<dbReference type="Pfam" id="PF07859">
    <property type="entry name" value="Abhydrolase_3"/>
    <property type="match status" value="1"/>
</dbReference>
<name>A0A0G2EPC4_PHACM</name>
<evidence type="ECO:0000313" key="5">
    <source>
        <dbReference type="Proteomes" id="UP000053317"/>
    </source>
</evidence>
<comment type="caution">
    <text evidence="4">The sequence shown here is derived from an EMBL/GenBank/DDBJ whole genome shotgun (WGS) entry which is preliminary data.</text>
</comment>
<evidence type="ECO:0000313" key="4">
    <source>
        <dbReference type="EMBL" id="KKY24159.1"/>
    </source>
</evidence>
<dbReference type="EMBL" id="LCWF01000062">
    <property type="protein sequence ID" value="KKY24159.1"/>
    <property type="molecule type" value="Genomic_DNA"/>
</dbReference>
<dbReference type="InterPro" id="IPR013094">
    <property type="entry name" value="AB_hydrolase_3"/>
</dbReference>
<dbReference type="Gene3D" id="2.30.110.10">
    <property type="entry name" value="Electron Transport, Fmn-binding Protein, Chain A"/>
    <property type="match status" value="1"/>
</dbReference>
<dbReference type="OrthoDB" id="408631at2759"/>
<gene>
    <name evidence="4" type="ORF">UCRPC4_g02525</name>
</gene>
<dbReference type="Proteomes" id="UP000053317">
    <property type="component" value="Unassembled WGS sequence"/>
</dbReference>
<dbReference type="InterPro" id="IPR050300">
    <property type="entry name" value="GDXG_lipolytic_enzyme"/>
</dbReference>
<keyword evidence="1" id="KW-0378">Hydrolase</keyword>
<dbReference type="SUPFAM" id="SSF50475">
    <property type="entry name" value="FMN-binding split barrel"/>
    <property type="match status" value="1"/>
</dbReference>
<reference evidence="4 5" key="1">
    <citation type="submission" date="2015-05" db="EMBL/GenBank/DDBJ databases">
        <title>Distinctive expansion of gene families associated with plant cell wall degradation and secondary metabolism in the genomes of grapevine trunk pathogens.</title>
        <authorList>
            <person name="Lawrence D.P."/>
            <person name="Travadon R."/>
            <person name="Rolshausen P.E."/>
            <person name="Baumgartner K."/>
        </authorList>
    </citation>
    <scope>NUCLEOTIDE SEQUENCE [LARGE SCALE GENOMIC DNA]</scope>
    <source>
        <strain evidence="4">UCRPC4</strain>
    </source>
</reference>
<feature type="region of interest" description="Disordered" evidence="2">
    <location>
        <begin position="181"/>
        <end position="209"/>
    </location>
</feature>
<dbReference type="Gene3D" id="3.40.50.1820">
    <property type="entry name" value="alpha/beta hydrolase"/>
    <property type="match status" value="1"/>
</dbReference>
<feature type="domain" description="Alpha/beta hydrolase fold-3" evidence="3">
    <location>
        <begin position="295"/>
        <end position="443"/>
    </location>
</feature>
<proteinExistence type="predicted"/>
<dbReference type="PANTHER" id="PTHR48081:SF8">
    <property type="entry name" value="ALPHA_BETA HYDROLASE FOLD-3 DOMAIN-CONTAINING PROTEIN-RELATED"/>
    <property type="match status" value="1"/>
</dbReference>
<sequence>MVDNVNSIARTTGSNPMPPWKEAVGYTYVKDKFEAAGLTQQPSDFIHPPRILECPIQMEAEFVESNDIMSDLPDRKSIVLKMEVKILRTHVEESLRLNGHPNRIDTNKLRPLFMVFQEFHGMTRRISGKSRLAEVNEENYRLSTRSEVTKQLGDDDHLLSMVREDAVAPEGTAVELTHEQKESLRHLDMPTDPSHQGVPASNPSHNAIPPSLASRFDPVYLSLYNKYNVGKLATHQIPIETYRQDPAKYTITYGRAKGPEVYKTVDLRCSVDGGEITVRVYLPGPVEEKERGAYINFHGGGWVFGGLANAEETLKRMVMEVGCVAFDVDYRLAPEFRYPAAVEDCWSAFQWILKTQITPFNIDTTRLAVGGDSAGGHLAAVISILARDSNLPLSFQLLTVPVADLLASFNEDGSLNENTPYFSYKEMKDTQPLSVERMQYFHEKFLGLPRRKEYENVG</sequence>
<accession>A0A0G2EPC4</accession>
<dbReference type="PANTHER" id="PTHR48081">
    <property type="entry name" value="AB HYDROLASE SUPERFAMILY PROTEIN C4A8.06C"/>
    <property type="match status" value="1"/>
</dbReference>
<dbReference type="InterPro" id="IPR029058">
    <property type="entry name" value="AB_hydrolase_fold"/>
</dbReference>
<dbReference type="SUPFAM" id="SSF53474">
    <property type="entry name" value="alpha/beta-Hydrolases"/>
    <property type="match status" value="1"/>
</dbReference>
<evidence type="ECO:0000256" key="1">
    <source>
        <dbReference type="ARBA" id="ARBA00022801"/>
    </source>
</evidence>
<evidence type="ECO:0000256" key="2">
    <source>
        <dbReference type="SAM" id="MobiDB-lite"/>
    </source>
</evidence>